<sequence length="92" mass="10162">MSPPNDSEPPKTLRRMASEKLSSDNPSQLGDPASLKAEAADSEPTDQDRGAANDPEAKKRGEETRKELERKEKENMNRGQKAGQKMSHDSKL</sequence>
<dbReference type="RefSeq" id="XP_007785281.1">
    <property type="nucleotide sequence ID" value="XM_007787091.1"/>
</dbReference>
<organism evidence="2 3">
    <name type="scientific">Coniosporium apollinis (strain CBS 100218)</name>
    <name type="common">Rock-inhabiting black yeast</name>
    <dbReference type="NCBI Taxonomy" id="1168221"/>
    <lineage>
        <taxon>Eukaryota</taxon>
        <taxon>Fungi</taxon>
        <taxon>Dikarya</taxon>
        <taxon>Ascomycota</taxon>
        <taxon>Pezizomycotina</taxon>
        <taxon>Dothideomycetes</taxon>
        <taxon>Dothideomycetes incertae sedis</taxon>
        <taxon>Coniosporium</taxon>
    </lineage>
</organism>
<evidence type="ECO:0000313" key="3">
    <source>
        <dbReference type="Proteomes" id="UP000016924"/>
    </source>
</evidence>
<dbReference type="GeneID" id="19906540"/>
<dbReference type="EMBL" id="JH767647">
    <property type="protein sequence ID" value="EON69964.1"/>
    <property type="molecule type" value="Genomic_DNA"/>
</dbReference>
<proteinExistence type="predicted"/>
<feature type="region of interest" description="Disordered" evidence="1">
    <location>
        <begin position="1"/>
        <end position="92"/>
    </location>
</feature>
<reference evidence="3" key="1">
    <citation type="submission" date="2012-06" db="EMBL/GenBank/DDBJ databases">
        <title>The genome sequence of Coniosporium apollinis CBS 100218.</title>
        <authorList>
            <consortium name="The Broad Institute Genome Sequencing Platform"/>
            <person name="Cuomo C."/>
            <person name="Gorbushina A."/>
            <person name="Noack S."/>
            <person name="Walker B."/>
            <person name="Young S.K."/>
            <person name="Zeng Q."/>
            <person name="Gargeya S."/>
            <person name="Fitzgerald M."/>
            <person name="Haas B."/>
            <person name="Abouelleil A."/>
            <person name="Alvarado L."/>
            <person name="Arachchi H.M."/>
            <person name="Berlin A.M."/>
            <person name="Chapman S.B."/>
            <person name="Goldberg J."/>
            <person name="Griggs A."/>
            <person name="Gujja S."/>
            <person name="Hansen M."/>
            <person name="Howarth C."/>
            <person name="Imamovic A."/>
            <person name="Larimer J."/>
            <person name="McCowan C."/>
            <person name="Montmayeur A."/>
            <person name="Murphy C."/>
            <person name="Neiman D."/>
            <person name="Pearson M."/>
            <person name="Priest M."/>
            <person name="Roberts A."/>
            <person name="Saif S."/>
            <person name="Shea T."/>
            <person name="Sisk P."/>
            <person name="Sykes S."/>
            <person name="Wortman J."/>
            <person name="Nusbaum C."/>
            <person name="Birren B."/>
        </authorList>
    </citation>
    <scope>NUCLEOTIDE SEQUENCE [LARGE SCALE GENOMIC DNA]</scope>
    <source>
        <strain evidence="3">CBS 100218</strain>
    </source>
</reference>
<dbReference type="OrthoDB" id="5234213at2759"/>
<feature type="compositionally biased region" description="Basic and acidic residues" evidence="1">
    <location>
        <begin position="8"/>
        <end position="22"/>
    </location>
</feature>
<dbReference type="HOGENOM" id="CLU_2413171_0_0_1"/>
<gene>
    <name evidence="2" type="ORF">W97_09229</name>
</gene>
<dbReference type="Proteomes" id="UP000016924">
    <property type="component" value="Unassembled WGS sequence"/>
</dbReference>
<name>R7Z7G1_CONA1</name>
<protein>
    <submittedName>
        <fullName evidence="2">Uncharacterized protein</fullName>
    </submittedName>
</protein>
<keyword evidence="3" id="KW-1185">Reference proteome</keyword>
<evidence type="ECO:0000313" key="2">
    <source>
        <dbReference type="EMBL" id="EON69964.1"/>
    </source>
</evidence>
<dbReference type="AlphaFoldDB" id="R7Z7G1"/>
<evidence type="ECO:0000256" key="1">
    <source>
        <dbReference type="SAM" id="MobiDB-lite"/>
    </source>
</evidence>
<accession>R7Z7G1</accession>
<feature type="compositionally biased region" description="Basic and acidic residues" evidence="1">
    <location>
        <begin position="46"/>
        <end position="76"/>
    </location>
</feature>